<proteinExistence type="predicted"/>
<keyword evidence="5" id="KW-1185">Reference proteome</keyword>
<keyword evidence="1" id="KW-0732">Signal</keyword>
<organism evidence="3 4">
    <name type="scientific">Idiomarina abyssalis</name>
    <dbReference type="NCBI Taxonomy" id="86102"/>
    <lineage>
        <taxon>Bacteria</taxon>
        <taxon>Pseudomonadati</taxon>
        <taxon>Pseudomonadota</taxon>
        <taxon>Gammaproteobacteria</taxon>
        <taxon>Alteromonadales</taxon>
        <taxon>Idiomarinaceae</taxon>
        <taxon>Idiomarina</taxon>
    </lineage>
</organism>
<dbReference type="RefSeq" id="WP_199493443.1">
    <property type="nucleotide sequence ID" value="NZ_JAEMOP010000009.1"/>
</dbReference>
<evidence type="ECO:0000313" key="5">
    <source>
        <dbReference type="Proteomes" id="UP000655994"/>
    </source>
</evidence>
<dbReference type="Proteomes" id="UP000655994">
    <property type="component" value="Unassembled WGS sequence"/>
</dbReference>
<name>A0A8I1GE54_9GAMM</name>
<evidence type="ECO:0008006" key="6">
    <source>
        <dbReference type="Google" id="ProtNLM"/>
    </source>
</evidence>
<gene>
    <name evidence="2" type="ORF">JHC10_01245</name>
    <name evidence="3" type="ORF">JHC11_12295</name>
</gene>
<reference evidence="3 5" key="1">
    <citation type="submission" date="2020-09" db="EMBL/GenBank/DDBJ databases">
        <title>Draft Genomes of Bacterial Isolates from North Pond Shallow Sediments.</title>
        <authorList>
            <person name="Kiel Reese B."/>
            <person name="Mullis M."/>
            <person name="Weisend R.E."/>
        </authorList>
    </citation>
    <scope>NUCLEOTIDE SEQUENCE</scope>
    <source>
        <strain evidence="3">KJE-2</strain>
        <strain evidence="2 5">KJE-3</strain>
    </source>
</reference>
<dbReference type="AlphaFoldDB" id="A0A8I1GE54"/>
<protein>
    <recommendedName>
        <fullName evidence="6">Secreted protein</fullName>
    </recommendedName>
</protein>
<feature type="signal peptide" evidence="1">
    <location>
        <begin position="1"/>
        <end position="21"/>
    </location>
</feature>
<comment type="caution">
    <text evidence="3">The sequence shown here is derived from an EMBL/GenBank/DDBJ whole genome shotgun (WGS) entry which is preliminary data.</text>
</comment>
<dbReference type="EMBL" id="JAEMOS010000002">
    <property type="protein sequence ID" value="MBJ7265560.1"/>
    <property type="molecule type" value="Genomic_DNA"/>
</dbReference>
<accession>A0A8I1GE54</accession>
<evidence type="ECO:0000313" key="4">
    <source>
        <dbReference type="Proteomes" id="UP000621390"/>
    </source>
</evidence>
<feature type="chain" id="PRO_5034015714" description="Secreted protein" evidence="1">
    <location>
        <begin position="22"/>
        <end position="143"/>
    </location>
</feature>
<sequence>MVKLTLAVIPLLILTSTSVNAQQCGFEERKQRQENIIAKGLREVPSILDGCAFGGIATGGGSGDSEQIRSVNMCDLGDIKDAFDEIKDGRNLSSDTEHSVIDRAKGILDGLQSLRFEGLPMPSQSSGLPKSPLYDHIFKEDGE</sequence>
<dbReference type="Proteomes" id="UP000621390">
    <property type="component" value="Unassembled WGS sequence"/>
</dbReference>
<evidence type="ECO:0000313" key="3">
    <source>
        <dbReference type="EMBL" id="MBJ7316766.1"/>
    </source>
</evidence>
<evidence type="ECO:0000256" key="1">
    <source>
        <dbReference type="SAM" id="SignalP"/>
    </source>
</evidence>
<dbReference type="EMBL" id="JAEMOP010000009">
    <property type="protein sequence ID" value="MBJ7316766.1"/>
    <property type="molecule type" value="Genomic_DNA"/>
</dbReference>
<evidence type="ECO:0000313" key="2">
    <source>
        <dbReference type="EMBL" id="MBJ7265560.1"/>
    </source>
</evidence>